<dbReference type="EMBL" id="AOCK01000002">
    <property type="protein sequence ID" value="EMQ99567.1"/>
    <property type="molecule type" value="Genomic_DNA"/>
</dbReference>
<protein>
    <submittedName>
        <fullName evidence="1">Uncharacterized protein</fullName>
    </submittedName>
</protein>
<evidence type="ECO:0000313" key="2">
    <source>
        <dbReference type="Proteomes" id="UP000012015"/>
    </source>
</evidence>
<dbReference type="PATRIC" id="fig|1276920.7.peg.670"/>
<proteinExistence type="predicted"/>
<dbReference type="AlphaFoldDB" id="M7MT23"/>
<accession>M7MT23</accession>
<name>M7MT23_9MICC</name>
<evidence type="ECO:0000313" key="1">
    <source>
        <dbReference type="EMBL" id="EMQ99567.1"/>
    </source>
</evidence>
<dbReference type="Proteomes" id="UP000012015">
    <property type="component" value="Unassembled WGS sequence"/>
</dbReference>
<gene>
    <name evidence="1" type="ORF">ADIAG_00667</name>
</gene>
<reference evidence="1 2" key="1">
    <citation type="journal article" date="2013" name="Genome Announc.">
        <title>Draft Genome Sequence of Arthrobacter gangotriensis Strain Lz1yT, Isolated from a Penguin Rookery Soil Sample Collected in Antarctica, near the Indian Station Dakshin Gangotri.</title>
        <authorList>
            <person name="Shivaji S."/>
            <person name="Ara S."/>
            <person name="Bandi S."/>
            <person name="Singh A."/>
            <person name="Kumar Pinnaka A."/>
        </authorList>
    </citation>
    <scope>NUCLEOTIDE SEQUENCE [LARGE SCALE GENOMIC DNA]</scope>
    <source>
        <strain evidence="1 2">Lz1y</strain>
    </source>
</reference>
<sequence>MRGAQAKGVGASGLRVAPDAYQSLETRLPLGQVLPGQQVLDLEMKGFTHILRMAAYNTAVALAREVRLSTGYRAAKNETHNLVRQVLTQPGDIDPSVPGHLTITLDPMPTMRETKAWPNFAGA</sequence>
<comment type="caution">
    <text evidence="1">The sequence shown here is derived from an EMBL/GenBank/DDBJ whole genome shotgun (WGS) entry which is preliminary data.</text>
</comment>
<organism evidence="1 2">
    <name type="scientific">Paeniglutamicibacter gangotriensis Lz1y</name>
    <dbReference type="NCBI Taxonomy" id="1276920"/>
    <lineage>
        <taxon>Bacteria</taxon>
        <taxon>Bacillati</taxon>
        <taxon>Actinomycetota</taxon>
        <taxon>Actinomycetes</taxon>
        <taxon>Micrococcales</taxon>
        <taxon>Micrococcaceae</taxon>
        <taxon>Paeniglutamicibacter</taxon>
    </lineage>
</organism>
<keyword evidence="2" id="KW-1185">Reference proteome</keyword>